<dbReference type="InterPro" id="IPR036286">
    <property type="entry name" value="LexA/Signal_pep-like_sf"/>
</dbReference>
<evidence type="ECO:0000256" key="5">
    <source>
        <dbReference type="NCBIfam" id="TIGR02228"/>
    </source>
</evidence>
<dbReference type="InterPro" id="IPR001733">
    <property type="entry name" value="Peptidase_S26B"/>
</dbReference>
<evidence type="ECO:0000256" key="1">
    <source>
        <dbReference type="ARBA" id="ARBA00004370"/>
    </source>
</evidence>
<evidence type="ECO:0000256" key="3">
    <source>
        <dbReference type="ARBA" id="ARBA00022989"/>
    </source>
</evidence>
<dbReference type="EC" id="3.4.21.89" evidence="5"/>
<dbReference type="GO" id="GO:0004252">
    <property type="term" value="F:serine-type endopeptidase activity"/>
    <property type="evidence" value="ECO:0007669"/>
    <property type="project" value="UniProtKB-UniRule"/>
</dbReference>
<evidence type="ECO:0000259" key="7">
    <source>
        <dbReference type="Pfam" id="PF10502"/>
    </source>
</evidence>
<organism evidence="8 9">
    <name type="scientific">Clostridium disporicum</name>
    <dbReference type="NCBI Taxonomy" id="84024"/>
    <lineage>
        <taxon>Bacteria</taxon>
        <taxon>Bacillati</taxon>
        <taxon>Bacillota</taxon>
        <taxon>Clostridia</taxon>
        <taxon>Eubacteriales</taxon>
        <taxon>Clostridiaceae</taxon>
        <taxon>Clostridium</taxon>
    </lineage>
</organism>
<evidence type="ECO:0000256" key="6">
    <source>
        <dbReference type="SAM" id="Phobius"/>
    </source>
</evidence>
<feature type="domain" description="Peptidase S26" evidence="7">
    <location>
        <begin position="48"/>
        <end position="88"/>
    </location>
</feature>
<keyword evidence="8" id="KW-0378">Hydrolase</keyword>
<protein>
    <recommendedName>
        <fullName evidence="5">Signal peptidase I</fullName>
        <ecNumber evidence="5">3.4.21.89</ecNumber>
    </recommendedName>
</protein>
<dbReference type="InterPro" id="IPR019533">
    <property type="entry name" value="Peptidase_S26"/>
</dbReference>
<accession>A0A174GNL3</accession>
<evidence type="ECO:0000256" key="2">
    <source>
        <dbReference type="ARBA" id="ARBA00022692"/>
    </source>
</evidence>
<dbReference type="Proteomes" id="UP000095594">
    <property type="component" value="Unassembled WGS sequence"/>
</dbReference>
<feature type="transmembrane region" description="Helical" evidence="6">
    <location>
        <begin position="15"/>
        <end position="34"/>
    </location>
</feature>
<dbReference type="EMBL" id="CYZX01000012">
    <property type="protein sequence ID" value="CUO64003.1"/>
    <property type="molecule type" value="Genomic_DNA"/>
</dbReference>
<dbReference type="GO" id="GO:0016020">
    <property type="term" value="C:membrane"/>
    <property type="evidence" value="ECO:0007669"/>
    <property type="project" value="UniProtKB-SubCell"/>
</dbReference>
<dbReference type="SUPFAM" id="SSF51306">
    <property type="entry name" value="LexA/Signal peptidase"/>
    <property type="match status" value="1"/>
</dbReference>
<dbReference type="AlphaFoldDB" id="A0A174GNL3"/>
<dbReference type="GO" id="GO:0006465">
    <property type="term" value="P:signal peptide processing"/>
    <property type="evidence" value="ECO:0007669"/>
    <property type="project" value="UniProtKB-UniRule"/>
</dbReference>
<keyword evidence="2 6" id="KW-0812">Transmembrane</keyword>
<feature type="transmembrane region" description="Helical" evidence="6">
    <location>
        <begin position="148"/>
        <end position="168"/>
    </location>
</feature>
<comment type="subcellular location">
    <subcellularLocation>
        <location evidence="1">Membrane</location>
    </subcellularLocation>
</comment>
<dbReference type="NCBIfam" id="TIGR02228">
    <property type="entry name" value="sigpep_I_arch"/>
    <property type="match status" value="1"/>
</dbReference>
<dbReference type="PANTHER" id="PTHR10806">
    <property type="entry name" value="SIGNAL PEPTIDASE COMPLEX CATALYTIC SUBUNIT SEC11"/>
    <property type="match status" value="1"/>
</dbReference>
<dbReference type="PRINTS" id="PR00728">
    <property type="entry name" value="SIGNALPTASE"/>
</dbReference>
<reference evidence="8 9" key="1">
    <citation type="submission" date="2015-09" db="EMBL/GenBank/DDBJ databases">
        <authorList>
            <consortium name="Pathogen Informatics"/>
        </authorList>
    </citation>
    <scope>NUCLEOTIDE SEQUENCE [LARGE SCALE GENOMIC DNA]</scope>
    <source>
        <strain evidence="8 9">2789STDY5834856</strain>
    </source>
</reference>
<evidence type="ECO:0000313" key="9">
    <source>
        <dbReference type="Proteomes" id="UP000095594"/>
    </source>
</evidence>
<keyword evidence="4 6" id="KW-0472">Membrane</keyword>
<dbReference type="RefSeq" id="WP_172675758.1">
    <property type="nucleotide sequence ID" value="NZ_CABIXQ010000012.1"/>
</dbReference>
<dbReference type="PANTHER" id="PTHR10806:SF6">
    <property type="entry name" value="SIGNAL PEPTIDASE COMPLEX CATALYTIC SUBUNIT SEC11"/>
    <property type="match status" value="1"/>
</dbReference>
<dbReference type="Gene3D" id="2.10.109.10">
    <property type="entry name" value="Umud Fragment, subunit A"/>
    <property type="match status" value="1"/>
</dbReference>
<evidence type="ECO:0000256" key="4">
    <source>
        <dbReference type="ARBA" id="ARBA00023136"/>
    </source>
</evidence>
<name>A0A174GNL3_9CLOT</name>
<dbReference type="GO" id="GO:0009003">
    <property type="term" value="F:signal peptidase activity"/>
    <property type="evidence" value="ECO:0007669"/>
    <property type="project" value="UniProtKB-EC"/>
</dbReference>
<dbReference type="CDD" id="cd06530">
    <property type="entry name" value="S26_SPase_I"/>
    <property type="match status" value="1"/>
</dbReference>
<dbReference type="Pfam" id="PF10502">
    <property type="entry name" value="Peptidase_S26"/>
    <property type="match status" value="1"/>
</dbReference>
<gene>
    <name evidence="8" type="primary">lepW</name>
    <name evidence="8" type="ORF">ERS852471_01942</name>
</gene>
<sequence length="184" mass="21061">MSSVFNLRIKISNTVWSFVLICAISYLISSYNVYKGEEVIPNILGMYGFTISTGSMEPTINAGDYLVAKKVKSDDIKVGDIITFVEENIIITHRVSGIINNQYEEIMFITKGDGNNVEDDISIMSENIVGKYVFKIPMLGYVLDYFKYMNPMIKVGILLLMYLIYLNIGKEKNIKQEEQYEENR</sequence>
<proteinExistence type="predicted"/>
<evidence type="ECO:0000313" key="8">
    <source>
        <dbReference type="EMBL" id="CUO64003.1"/>
    </source>
</evidence>
<keyword evidence="3 6" id="KW-1133">Transmembrane helix</keyword>